<dbReference type="InterPro" id="IPR032675">
    <property type="entry name" value="LRR_dom_sf"/>
</dbReference>
<proteinExistence type="predicted"/>
<organism evidence="1 2">
    <name type="scientific">Tritrichomonas musculus</name>
    <dbReference type="NCBI Taxonomy" id="1915356"/>
    <lineage>
        <taxon>Eukaryota</taxon>
        <taxon>Metamonada</taxon>
        <taxon>Parabasalia</taxon>
        <taxon>Tritrichomonadida</taxon>
        <taxon>Tritrichomonadidae</taxon>
        <taxon>Tritrichomonas</taxon>
    </lineage>
</organism>
<dbReference type="InterPro" id="IPR053139">
    <property type="entry name" value="Surface_bspA-like"/>
</dbReference>
<sequence>MIGDLDHFDLILNCTAFKVPSQFYYLSTINQNIYKILVLNHEYVIQSSVNKKTFEMFIRYMVKREIPDLDLDNIDQFEKLSEEFDVMKDIIQIFRKNPPKQNISTLLDTNSSLKTKLHDKKNLLKNKTIKYAQTIHHLFNNSGICTSWKLQENKRSLYQACHQENIKFVELLTKKEVIKEDGLTFVLNIEEKTAILFRNLSTKSEIFIPRTINYNSTDFIVTTISEGCFSNSKNIKKIEFDSNSEVNLIDDYSFANSSLEEITIPSSVTKIGEGSFYLCNKLQNVCFLNDSKLKTIGKLAFAKSSLKLVSIPRNVVEICEKAFHDCGQFNELKFAEDCKLRFIKESAFYRTRLTSLTVPKSVIQIGKYSFSYCKKLNSLNFLNACSIEDSAFTYSNLKSIRLASSVYLKDGWCDSIEKLVSVSINKEEEENIQFFDEKLILGKSDSKSGIFDVLLFVLRDVKEVTIPPCIRHIGSHSLANCELLEKVEFSDDSKLKTIGISAFQNCSLETITLPKQVTRIFMYGFAYSDKIKSIKFSELFTIDGYCFSWSNLTSLTIPSSVGEFKEGWCCGTESLVDITVFSTSMRNITYFDDKFILAKSDPSNDVFDVLIFARRDVKEAKIPSFIKTIENYAFDCCKSLQSVIFEENSQLKTLGQYAFSGSSMRKIDLPQSLTKIDEGCFTYCENLEELNFSKDSELVSFERSLFSYSSLKKLTIPSNIANIDEGCWMTTTNIKKIDIFLNKNEKNILYFDDKFILGKSDHSSDVFDVLIFARRDIKEAKIPSFIKRIESFSFDECKQLQRVTFAEDSELKSIGQAAFAGSSIEQIFIPDNITRICKYTFSNCYNLRSIVFSDKSQLNTIEKDALIISKLDCLYIPKHVKEICECTFSGCKNIKIIEIDENSELFSINKKAFDRSYDGIIIMFSAKLRNLFFFFCR</sequence>
<dbReference type="Gene3D" id="3.80.10.10">
    <property type="entry name" value="Ribonuclease Inhibitor"/>
    <property type="match status" value="5"/>
</dbReference>
<reference evidence="1 2" key="1">
    <citation type="submission" date="2024-04" db="EMBL/GenBank/DDBJ databases">
        <title>Tritrichomonas musculus Genome.</title>
        <authorList>
            <person name="Alves-Ferreira E."/>
            <person name="Grigg M."/>
            <person name="Lorenzi H."/>
            <person name="Galac M."/>
        </authorList>
    </citation>
    <scope>NUCLEOTIDE SEQUENCE [LARGE SCALE GENOMIC DNA]</scope>
    <source>
        <strain evidence="1 2">EAF2021</strain>
    </source>
</reference>
<dbReference type="EMBL" id="JAPFFF010000055">
    <property type="protein sequence ID" value="KAK8838471.1"/>
    <property type="molecule type" value="Genomic_DNA"/>
</dbReference>
<protein>
    <submittedName>
        <fullName evidence="1">Beta-1,3-glucan linked protein</fullName>
    </submittedName>
</protein>
<comment type="caution">
    <text evidence="1">The sequence shown here is derived from an EMBL/GenBank/DDBJ whole genome shotgun (WGS) entry which is preliminary data.</text>
</comment>
<evidence type="ECO:0000313" key="1">
    <source>
        <dbReference type="EMBL" id="KAK8838471.1"/>
    </source>
</evidence>
<dbReference type="SUPFAM" id="SSF52058">
    <property type="entry name" value="L domain-like"/>
    <property type="match status" value="2"/>
</dbReference>
<dbReference type="PANTHER" id="PTHR45661">
    <property type="entry name" value="SURFACE ANTIGEN"/>
    <property type="match status" value="1"/>
</dbReference>
<dbReference type="Proteomes" id="UP001470230">
    <property type="component" value="Unassembled WGS sequence"/>
</dbReference>
<gene>
    <name evidence="1" type="ORF">M9Y10_033098</name>
</gene>
<dbReference type="PANTHER" id="PTHR45661:SF3">
    <property type="entry name" value="IG-LIKE DOMAIN-CONTAINING PROTEIN"/>
    <property type="match status" value="1"/>
</dbReference>
<dbReference type="Pfam" id="PF13306">
    <property type="entry name" value="LRR_5"/>
    <property type="match status" value="4"/>
</dbReference>
<dbReference type="InterPro" id="IPR026906">
    <property type="entry name" value="LRR_5"/>
</dbReference>
<evidence type="ECO:0000313" key="2">
    <source>
        <dbReference type="Proteomes" id="UP001470230"/>
    </source>
</evidence>
<accession>A0ABR2GXU0</accession>
<keyword evidence="2" id="KW-1185">Reference proteome</keyword>
<name>A0ABR2GXU0_9EUKA</name>